<evidence type="ECO:0000256" key="7">
    <source>
        <dbReference type="ARBA" id="ARBA00023235"/>
    </source>
</evidence>
<dbReference type="SUPFAM" id="SSF52540">
    <property type="entry name" value="P-loop containing nucleoside triphosphate hydrolases"/>
    <property type="match status" value="1"/>
</dbReference>
<name>A0A1G9D950_9FIRM</name>
<keyword evidence="6" id="KW-0238">DNA-binding</keyword>
<dbReference type="Pfam" id="PF00580">
    <property type="entry name" value="UvrD-helicase"/>
    <property type="match status" value="1"/>
</dbReference>
<evidence type="ECO:0000256" key="4">
    <source>
        <dbReference type="ARBA" id="ARBA00022806"/>
    </source>
</evidence>
<sequence length="643" mass="75807">MDSIFNKLNEEQIEAVQHYEGPCMVYAGPGSGKTTVIAYRIVHLIQHHKVNPNNILVITFTKAAAEEMKMRFQQMITTIPKKDGNVNFGTFHSIFFRIIKSYYPYRLENVLNEGERYLVGKNIIKTLQLDNYEDEEFVKDVLLDISLYKNQLLEDNEFQPQSIGLKDFQRVLTAYENYKKDCKKIDFDDMLTECYSLLYNNPAILQKLRKSFTYILIDEFQDINSIQFAIIQLLTKPSNNLFVVGDDDQSIYSFRGAKPRFILDFDKIYPDTKKVILNRNYRSQEKIIDTANSLIENNIYRVKKNILPMLEPGVDINYITPKDKEEENERVTDIIHQLIKMGYNYEEIAIIYRTNITATSIIDTLLDHNIPYITRDHVYNLYDHWVAKDIISYLIAAHNTVDKEAVRRIINKPTRYITRKALSQVMDHHKDLITSLKLKGDLKTYQKKYLENLELDLKRIRGFSTYEAFSYIREVVGYDQYIEDYCRDKSIGGAKLFEILDELEDITKKRSNPQQFLQHVIDFKNTFKVKEDDKTNQNKVQLLTMHGAKGLEFRAVIIVSVLEDVIPHTKSLEDNHLIEEERRLFYVGMTRAKELLYISSPLYKKDKKLQPSRFVEEMKKNCPRITKYKKFHKIIIKHLNERM</sequence>
<organism evidence="14 15">
    <name type="scientific">Natronincola ferrireducens</name>
    <dbReference type="NCBI Taxonomy" id="393762"/>
    <lineage>
        <taxon>Bacteria</taxon>
        <taxon>Bacillati</taxon>
        <taxon>Bacillota</taxon>
        <taxon>Clostridia</taxon>
        <taxon>Peptostreptococcales</taxon>
        <taxon>Natronincolaceae</taxon>
        <taxon>Natronincola</taxon>
    </lineage>
</organism>
<dbReference type="GO" id="GO:0005524">
    <property type="term" value="F:ATP binding"/>
    <property type="evidence" value="ECO:0007669"/>
    <property type="project" value="UniProtKB-UniRule"/>
</dbReference>
<dbReference type="GO" id="GO:0005829">
    <property type="term" value="C:cytosol"/>
    <property type="evidence" value="ECO:0007669"/>
    <property type="project" value="TreeGrafter"/>
</dbReference>
<evidence type="ECO:0000313" key="15">
    <source>
        <dbReference type="Proteomes" id="UP000198718"/>
    </source>
</evidence>
<dbReference type="InterPro" id="IPR014017">
    <property type="entry name" value="DNA_helicase_UvrD-like_C"/>
</dbReference>
<dbReference type="OrthoDB" id="9810135at2"/>
<dbReference type="InterPro" id="IPR000212">
    <property type="entry name" value="DNA_helicase_UvrD/REP"/>
</dbReference>
<dbReference type="GO" id="GO:0043138">
    <property type="term" value="F:3'-5' DNA helicase activity"/>
    <property type="evidence" value="ECO:0007669"/>
    <property type="project" value="UniProtKB-EC"/>
</dbReference>
<dbReference type="Proteomes" id="UP000198718">
    <property type="component" value="Unassembled WGS sequence"/>
</dbReference>
<evidence type="ECO:0000256" key="11">
    <source>
        <dbReference type="PROSITE-ProRule" id="PRU00560"/>
    </source>
</evidence>
<comment type="similarity">
    <text evidence="1">Belongs to the helicase family. UvrD subfamily.</text>
</comment>
<evidence type="ECO:0000313" key="14">
    <source>
        <dbReference type="EMBL" id="SDK60410.1"/>
    </source>
</evidence>
<dbReference type="RefSeq" id="WP_090553258.1">
    <property type="nucleotide sequence ID" value="NZ_FNFP01000002.1"/>
</dbReference>
<evidence type="ECO:0000256" key="2">
    <source>
        <dbReference type="ARBA" id="ARBA00022741"/>
    </source>
</evidence>
<dbReference type="EMBL" id="FNFP01000002">
    <property type="protein sequence ID" value="SDK60410.1"/>
    <property type="molecule type" value="Genomic_DNA"/>
</dbReference>
<dbReference type="AlphaFoldDB" id="A0A1G9D950"/>
<dbReference type="PANTHER" id="PTHR11070">
    <property type="entry name" value="UVRD / RECB / PCRA DNA HELICASE FAMILY MEMBER"/>
    <property type="match status" value="1"/>
</dbReference>
<dbReference type="GO" id="GO:0033202">
    <property type="term" value="C:DNA helicase complex"/>
    <property type="evidence" value="ECO:0007669"/>
    <property type="project" value="TreeGrafter"/>
</dbReference>
<dbReference type="PANTHER" id="PTHR11070:SF2">
    <property type="entry name" value="ATP-DEPENDENT DNA HELICASE SRS2"/>
    <property type="match status" value="1"/>
</dbReference>
<evidence type="ECO:0000256" key="8">
    <source>
        <dbReference type="ARBA" id="ARBA00034617"/>
    </source>
</evidence>
<evidence type="ECO:0000256" key="6">
    <source>
        <dbReference type="ARBA" id="ARBA00023125"/>
    </source>
</evidence>
<comment type="catalytic activity">
    <reaction evidence="8">
        <text>Couples ATP hydrolysis with the unwinding of duplex DNA by translocating in the 3'-5' direction.</text>
        <dbReference type="EC" id="5.6.2.4"/>
    </reaction>
</comment>
<evidence type="ECO:0000256" key="3">
    <source>
        <dbReference type="ARBA" id="ARBA00022801"/>
    </source>
</evidence>
<keyword evidence="4 11" id="KW-0347">Helicase</keyword>
<evidence type="ECO:0000256" key="9">
    <source>
        <dbReference type="ARBA" id="ARBA00034808"/>
    </source>
</evidence>
<feature type="domain" description="UvrD-like helicase ATP-binding" evidence="12">
    <location>
        <begin position="6"/>
        <end position="284"/>
    </location>
</feature>
<dbReference type="GO" id="GO:0016887">
    <property type="term" value="F:ATP hydrolysis activity"/>
    <property type="evidence" value="ECO:0007669"/>
    <property type="project" value="RHEA"/>
</dbReference>
<gene>
    <name evidence="14" type="ORF">SAMN05660472_01681</name>
</gene>
<keyword evidence="5 11" id="KW-0067">ATP-binding</keyword>
<feature type="domain" description="UvrD-like helicase C-terminal" evidence="13">
    <location>
        <begin position="285"/>
        <end position="550"/>
    </location>
</feature>
<evidence type="ECO:0000259" key="13">
    <source>
        <dbReference type="PROSITE" id="PS51217"/>
    </source>
</evidence>
<dbReference type="PROSITE" id="PS51198">
    <property type="entry name" value="UVRD_HELICASE_ATP_BIND"/>
    <property type="match status" value="1"/>
</dbReference>
<evidence type="ECO:0000259" key="12">
    <source>
        <dbReference type="PROSITE" id="PS51198"/>
    </source>
</evidence>
<dbReference type="InterPro" id="IPR013986">
    <property type="entry name" value="DExx_box_DNA_helicase_dom_sf"/>
</dbReference>
<keyword evidence="15" id="KW-1185">Reference proteome</keyword>
<dbReference type="Gene3D" id="1.10.10.160">
    <property type="match status" value="1"/>
</dbReference>
<dbReference type="CDD" id="cd17932">
    <property type="entry name" value="DEXQc_UvrD"/>
    <property type="match status" value="1"/>
</dbReference>
<evidence type="ECO:0000256" key="1">
    <source>
        <dbReference type="ARBA" id="ARBA00009922"/>
    </source>
</evidence>
<reference evidence="14 15" key="1">
    <citation type="submission" date="2016-10" db="EMBL/GenBank/DDBJ databases">
        <authorList>
            <person name="de Groot N.N."/>
        </authorList>
    </citation>
    <scope>NUCLEOTIDE SEQUENCE [LARGE SCALE GENOMIC DNA]</scope>
    <source>
        <strain evidence="14 15">DSM 18346</strain>
    </source>
</reference>
<dbReference type="GO" id="GO:0000725">
    <property type="term" value="P:recombinational repair"/>
    <property type="evidence" value="ECO:0007669"/>
    <property type="project" value="TreeGrafter"/>
</dbReference>
<accession>A0A1G9D950</accession>
<dbReference type="GO" id="GO:0003677">
    <property type="term" value="F:DNA binding"/>
    <property type="evidence" value="ECO:0007669"/>
    <property type="project" value="UniProtKB-KW"/>
</dbReference>
<dbReference type="STRING" id="393762.SAMN05660472_01681"/>
<proteinExistence type="inferred from homology"/>
<dbReference type="PROSITE" id="PS51217">
    <property type="entry name" value="UVRD_HELICASE_CTER"/>
    <property type="match status" value="1"/>
</dbReference>
<feature type="binding site" evidence="11">
    <location>
        <begin position="27"/>
        <end position="34"/>
    </location>
    <ligand>
        <name>ATP</name>
        <dbReference type="ChEBI" id="CHEBI:30616"/>
    </ligand>
</feature>
<protein>
    <recommendedName>
        <fullName evidence="9">DNA 3'-5' helicase</fullName>
        <ecNumber evidence="9">5.6.2.4</ecNumber>
    </recommendedName>
</protein>
<keyword evidence="3 11" id="KW-0378">Hydrolase</keyword>
<dbReference type="Gene3D" id="3.40.50.300">
    <property type="entry name" value="P-loop containing nucleotide triphosphate hydrolases"/>
    <property type="match status" value="2"/>
</dbReference>
<evidence type="ECO:0000256" key="10">
    <source>
        <dbReference type="ARBA" id="ARBA00048988"/>
    </source>
</evidence>
<dbReference type="EC" id="5.6.2.4" evidence="9"/>
<keyword evidence="7" id="KW-0413">Isomerase</keyword>
<evidence type="ECO:0000256" key="5">
    <source>
        <dbReference type="ARBA" id="ARBA00022840"/>
    </source>
</evidence>
<dbReference type="InterPro" id="IPR014016">
    <property type="entry name" value="UvrD-like_ATP-bd"/>
</dbReference>
<dbReference type="Pfam" id="PF13361">
    <property type="entry name" value="UvrD_C"/>
    <property type="match status" value="1"/>
</dbReference>
<keyword evidence="2 11" id="KW-0547">Nucleotide-binding</keyword>
<dbReference type="Gene3D" id="1.10.486.10">
    <property type="entry name" value="PCRA, domain 4"/>
    <property type="match status" value="1"/>
</dbReference>
<dbReference type="InterPro" id="IPR027417">
    <property type="entry name" value="P-loop_NTPase"/>
</dbReference>
<comment type="catalytic activity">
    <reaction evidence="10">
        <text>ATP + H2O = ADP + phosphate + H(+)</text>
        <dbReference type="Rhea" id="RHEA:13065"/>
        <dbReference type="ChEBI" id="CHEBI:15377"/>
        <dbReference type="ChEBI" id="CHEBI:15378"/>
        <dbReference type="ChEBI" id="CHEBI:30616"/>
        <dbReference type="ChEBI" id="CHEBI:43474"/>
        <dbReference type="ChEBI" id="CHEBI:456216"/>
        <dbReference type="EC" id="5.6.2.4"/>
    </reaction>
</comment>